<keyword evidence="3 7" id="KW-0479">Metal-binding</keyword>
<dbReference type="GO" id="GO:0020037">
    <property type="term" value="F:heme binding"/>
    <property type="evidence" value="ECO:0007669"/>
    <property type="project" value="InterPro"/>
</dbReference>
<evidence type="ECO:0000256" key="6">
    <source>
        <dbReference type="ARBA" id="ARBA00023033"/>
    </source>
</evidence>
<evidence type="ECO:0000256" key="3">
    <source>
        <dbReference type="ARBA" id="ARBA00022723"/>
    </source>
</evidence>
<evidence type="ECO:0000256" key="5">
    <source>
        <dbReference type="ARBA" id="ARBA00023004"/>
    </source>
</evidence>
<keyword evidence="6 7" id="KW-0503">Monooxygenase</keyword>
<sequence length="395" mass="44059">MTETAAFPQDRSCPFHPPTAYRPLAEQRPLSRVALYDGREVWMVTGHAVARRLLADPRLSADRTNPAYPITTERFAKVSDRRMALIGVDDPEHGAQRRMLMSSFTLKRINTLRPRIQETVDRLLDAMAEKGAPVDLVTAFALPVASTVICVLLGVPYEDHEYFEWQSRRLLRGPRTEDLDSARDELHAYLGDLIDGKRQTSGEGLLDVLVAEQYSQGRVERRELISLATILLLAGHESAANMISLGVFTLLRHPERLAELKGEPSLTPAAVEELLRFLSVDDGTARVATEDIEIAGVTIRADDGVMFSTSVINRDRDIFEEPDSLDWHRPGRNHLAFGHGAHQCIGQNLARAEVEIALRTLFARMPDLRLAVPAGRIPFKPGDTLQGLIELPVTW</sequence>
<reference evidence="8" key="1">
    <citation type="journal article" date="2014" name="Int. J. Syst. Evol. Microbiol.">
        <title>Complete genome sequence of Corynebacterium casei LMG S-19264T (=DSM 44701T), isolated from a smear-ripened cheese.</title>
        <authorList>
            <consortium name="US DOE Joint Genome Institute (JGI-PGF)"/>
            <person name="Walter F."/>
            <person name="Albersmeier A."/>
            <person name="Kalinowski J."/>
            <person name="Ruckert C."/>
        </authorList>
    </citation>
    <scope>NUCLEOTIDE SEQUENCE</scope>
    <source>
        <strain evidence="8">JCM 5069</strain>
    </source>
</reference>
<keyword evidence="4 7" id="KW-0560">Oxidoreductase</keyword>
<proteinExistence type="inferred from homology"/>
<dbReference type="AlphaFoldDB" id="A0A919L5F8"/>
<dbReference type="InterPro" id="IPR036396">
    <property type="entry name" value="Cyt_P450_sf"/>
</dbReference>
<dbReference type="Pfam" id="PF00067">
    <property type="entry name" value="p450"/>
    <property type="match status" value="1"/>
</dbReference>
<keyword evidence="5 7" id="KW-0408">Iron</keyword>
<evidence type="ECO:0000256" key="4">
    <source>
        <dbReference type="ARBA" id="ARBA00023002"/>
    </source>
</evidence>
<dbReference type="PROSITE" id="PS00086">
    <property type="entry name" value="CYTOCHROME_P450"/>
    <property type="match status" value="1"/>
</dbReference>
<evidence type="ECO:0000256" key="1">
    <source>
        <dbReference type="ARBA" id="ARBA00010617"/>
    </source>
</evidence>
<dbReference type="InterPro" id="IPR002397">
    <property type="entry name" value="Cyt_P450_B"/>
</dbReference>
<dbReference type="PRINTS" id="PR00359">
    <property type="entry name" value="BP450"/>
</dbReference>
<reference evidence="8" key="2">
    <citation type="submission" date="2020-09" db="EMBL/GenBank/DDBJ databases">
        <authorList>
            <person name="Sun Q."/>
            <person name="Ohkuma M."/>
        </authorList>
    </citation>
    <scope>NUCLEOTIDE SEQUENCE</scope>
    <source>
        <strain evidence="8">JCM 5069</strain>
    </source>
</reference>
<evidence type="ECO:0000313" key="9">
    <source>
        <dbReference type="Proteomes" id="UP000603708"/>
    </source>
</evidence>
<dbReference type="Gene3D" id="1.10.630.10">
    <property type="entry name" value="Cytochrome P450"/>
    <property type="match status" value="1"/>
</dbReference>
<protein>
    <submittedName>
        <fullName evidence="8">Cytochrome P450</fullName>
    </submittedName>
</protein>
<dbReference type="PANTHER" id="PTHR46696:SF1">
    <property type="entry name" value="CYTOCHROME P450 YJIB-RELATED"/>
    <property type="match status" value="1"/>
</dbReference>
<accession>A0A919L5F8</accession>
<dbReference type="Proteomes" id="UP000603708">
    <property type="component" value="Unassembled WGS sequence"/>
</dbReference>
<comment type="similarity">
    <text evidence="1 7">Belongs to the cytochrome P450 family.</text>
</comment>
<dbReference type="PRINTS" id="PR00385">
    <property type="entry name" value="P450"/>
</dbReference>
<dbReference type="SUPFAM" id="SSF48264">
    <property type="entry name" value="Cytochrome P450"/>
    <property type="match status" value="1"/>
</dbReference>
<dbReference type="GO" id="GO:0005506">
    <property type="term" value="F:iron ion binding"/>
    <property type="evidence" value="ECO:0007669"/>
    <property type="project" value="InterPro"/>
</dbReference>
<dbReference type="InterPro" id="IPR001128">
    <property type="entry name" value="Cyt_P450"/>
</dbReference>
<dbReference type="GO" id="GO:0016705">
    <property type="term" value="F:oxidoreductase activity, acting on paired donors, with incorporation or reduction of molecular oxygen"/>
    <property type="evidence" value="ECO:0007669"/>
    <property type="project" value="InterPro"/>
</dbReference>
<evidence type="ECO:0000256" key="2">
    <source>
        <dbReference type="ARBA" id="ARBA00022617"/>
    </source>
</evidence>
<dbReference type="FunFam" id="1.10.630.10:FF:000018">
    <property type="entry name" value="Cytochrome P450 monooxygenase"/>
    <property type="match status" value="1"/>
</dbReference>
<organism evidence="8 9">
    <name type="scientific">Streptomyces sulfonofaciens</name>
    <dbReference type="NCBI Taxonomy" id="68272"/>
    <lineage>
        <taxon>Bacteria</taxon>
        <taxon>Bacillati</taxon>
        <taxon>Actinomycetota</taxon>
        <taxon>Actinomycetes</taxon>
        <taxon>Kitasatosporales</taxon>
        <taxon>Streptomycetaceae</taxon>
        <taxon>Streptomyces</taxon>
    </lineage>
</organism>
<keyword evidence="2 7" id="KW-0349">Heme</keyword>
<keyword evidence="9" id="KW-1185">Reference proteome</keyword>
<dbReference type="RefSeq" id="WP_189934909.1">
    <property type="nucleotide sequence ID" value="NZ_BNCD01000014.1"/>
</dbReference>
<evidence type="ECO:0000256" key="7">
    <source>
        <dbReference type="RuleBase" id="RU000461"/>
    </source>
</evidence>
<dbReference type="PANTHER" id="PTHR46696">
    <property type="entry name" value="P450, PUTATIVE (EUROFUNG)-RELATED"/>
    <property type="match status" value="1"/>
</dbReference>
<gene>
    <name evidence="8" type="ORF">GCM10018793_45220</name>
</gene>
<comment type="caution">
    <text evidence="8">The sequence shown here is derived from an EMBL/GenBank/DDBJ whole genome shotgun (WGS) entry which is preliminary data.</text>
</comment>
<dbReference type="GO" id="GO:0004497">
    <property type="term" value="F:monooxygenase activity"/>
    <property type="evidence" value="ECO:0007669"/>
    <property type="project" value="UniProtKB-KW"/>
</dbReference>
<evidence type="ECO:0000313" key="8">
    <source>
        <dbReference type="EMBL" id="GHH83351.1"/>
    </source>
</evidence>
<name>A0A919L5F8_9ACTN</name>
<dbReference type="EMBL" id="BNCD01000014">
    <property type="protein sequence ID" value="GHH83351.1"/>
    <property type="molecule type" value="Genomic_DNA"/>
</dbReference>
<dbReference type="InterPro" id="IPR017972">
    <property type="entry name" value="Cyt_P450_CS"/>
</dbReference>
<dbReference type="CDD" id="cd11030">
    <property type="entry name" value="CYP105-like"/>
    <property type="match status" value="1"/>
</dbReference>